<comment type="subcellular location">
    <subcellularLocation>
        <location evidence="2">Membrane</location>
    </subcellularLocation>
</comment>
<keyword evidence="4" id="KW-0597">Phosphoprotein</keyword>
<evidence type="ECO:0000256" key="5">
    <source>
        <dbReference type="ARBA" id="ARBA00022679"/>
    </source>
</evidence>
<dbReference type="InterPro" id="IPR036097">
    <property type="entry name" value="HisK_dim/P_sf"/>
</dbReference>
<organism evidence="12 13">
    <name type="scientific">Clostridium lentum</name>
    <dbReference type="NCBI Taxonomy" id="2763037"/>
    <lineage>
        <taxon>Bacteria</taxon>
        <taxon>Bacillati</taxon>
        <taxon>Bacillota</taxon>
        <taxon>Clostridia</taxon>
        <taxon>Eubacteriales</taxon>
        <taxon>Clostridiaceae</taxon>
        <taxon>Clostridium</taxon>
    </lineage>
</organism>
<dbReference type="GO" id="GO:0000155">
    <property type="term" value="F:phosphorelay sensor kinase activity"/>
    <property type="evidence" value="ECO:0007669"/>
    <property type="project" value="InterPro"/>
</dbReference>
<dbReference type="GO" id="GO:0005886">
    <property type="term" value="C:plasma membrane"/>
    <property type="evidence" value="ECO:0007669"/>
    <property type="project" value="TreeGrafter"/>
</dbReference>
<dbReference type="PROSITE" id="PS50885">
    <property type="entry name" value="HAMP"/>
    <property type="match status" value="1"/>
</dbReference>
<dbReference type="GO" id="GO:0004721">
    <property type="term" value="F:phosphoprotein phosphatase activity"/>
    <property type="evidence" value="ECO:0007669"/>
    <property type="project" value="TreeGrafter"/>
</dbReference>
<keyword evidence="9" id="KW-1133">Transmembrane helix</keyword>
<dbReference type="InterPro" id="IPR036890">
    <property type="entry name" value="HATPase_C_sf"/>
</dbReference>
<dbReference type="SUPFAM" id="SSF55874">
    <property type="entry name" value="ATPase domain of HSP90 chaperone/DNA topoisomerase II/histidine kinase"/>
    <property type="match status" value="1"/>
</dbReference>
<dbReference type="Gene3D" id="1.10.287.130">
    <property type="match status" value="1"/>
</dbReference>
<feature type="domain" description="HAMP" evidence="11">
    <location>
        <begin position="203"/>
        <end position="255"/>
    </location>
</feature>
<feature type="transmembrane region" description="Helical" evidence="9">
    <location>
        <begin position="182"/>
        <end position="204"/>
    </location>
</feature>
<evidence type="ECO:0000259" key="11">
    <source>
        <dbReference type="PROSITE" id="PS50885"/>
    </source>
</evidence>
<dbReference type="Proteomes" id="UP000662088">
    <property type="component" value="Unassembled WGS sequence"/>
</dbReference>
<evidence type="ECO:0000256" key="1">
    <source>
        <dbReference type="ARBA" id="ARBA00000085"/>
    </source>
</evidence>
<dbReference type="PANTHER" id="PTHR45453:SF3">
    <property type="entry name" value="HISTIDINE KINASE"/>
    <property type="match status" value="1"/>
</dbReference>
<dbReference type="FunFam" id="1.10.287.130:FF:000001">
    <property type="entry name" value="Two-component sensor histidine kinase"/>
    <property type="match status" value="1"/>
</dbReference>
<keyword evidence="9" id="KW-0812">Transmembrane</keyword>
<keyword evidence="9" id="KW-0472">Membrane</keyword>
<evidence type="ECO:0000256" key="4">
    <source>
        <dbReference type="ARBA" id="ARBA00022553"/>
    </source>
</evidence>
<keyword evidence="6" id="KW-0418">Kinase</keyword>
<dbReference type="CDD" id="cd00082">
    <property type="entry name" value="HisKA"/>
    <property type="match status" value="1"/>
</dbReference>
<gene>
    <name evidence="12" type="ORF">H8R92_03805</name>
</gene>
<dbReference type="SMART" id="SM00388">
    <property type="entry name" value="HisKA"/>
    <property type="match status" value="1"/>
</dbReference>
<evidence type="ECO:0000313" key="12">
    <source>
        <dbReference type="EMBL" id="MBC5639566.1"/>
    </source>
</evidence>
<dbReference type="InterPro" id="IPR003660">
    <property type="entry name" value="HAMP_dom"/>
</dbReference>
<dbReference type="AlphaFoldDB" id="A0A8I0DNW9"/>
<dbReference type="PANTHER" id="PTHR45453">
    <property type="entry name" value="PHOSPHATE REGULON SENSOR PROTEIN PHOR"/>
    <property type="match status" value="1"/>
</dbReference>
<dbReference type="EC" id="2.7.13.3" evidence="3"/>
<feature type="domain" description="Histidine kinase" evidence="10">
    <location>
        <begin position="284"/>
        <end position="500"/>
    </location>
</feature>
<dbReference type="Pfam" id="PF00512">
    <property type="entry name" value="HisKA"/>
    <property type="match status" value="1"/>
</dbReference>
<dbReference type="PRINTS" id="PR00344">
    <property type="entry name" value="BCTRLSENSOR"/>
</dbReference>
<dbReference type="SUPFAM" id="SSF47384">
    <property type="entry name" value="Homodimeric domain of signal transducing histidine kinase"/>
    <property type="match status" value="1"/>
</dbReference>
<keyword evidence="13" id="KW-1185">Reference proteome</keyword>
<evidence type="ECO:0000256" key="7">
    <source>
        <dbReference type="ARBA" id="ARBA00023012"/>
    </source>
</evidence>
<evidence type="ECO:0000313" key="13">
    <source>
        <dbReference type="Proteomes" id="UP000662088"/>
    </source>
</evidence>
<name>A0A8I0DNW9_9CLOT</name>
<evidence type="ECO:0000256" key="8">
    <source>
        <dbReference type="SAM" id="Coils"/>
    </source>
</evidence>
<evidence type="ECO:0000259" key="10">
    <source>
        <dbReference type="PROSITE" id="PS50109"/>
    </source>
</evidence>
<keyword evidence="7" id="KW-0902">Two-component regulatory system</keyword>
<feature type="transmembrane region" description="Helical" evidence="9">
    <location>
        <begin position="12"/>
        <end position="35"/>
    </location>
</feature>
<accession>A0A8I0DNW9</accession>
<dbReference type="InterPro" id="IPR004358">
    <property type="entry name" value="Sig_transdc_His_kin-like_C"/>
</dbReference>
<dbReference type="SMART" id="SM00304">
    <property type="entry name" value="HAMP"/>
    <property type="match status" value="1"/>
</dbReference>
<comment type="caution">
    <text evidence="12">The sequence shown here is derived from an EMBL/GenBank/DDBJ whole genome shotgun (WGS) entry which is preliminary data.</text>
</comment>
<dbReference type="PROSITE" id="PS50109">
    <property type="entry name" value="HIS_KIN"/>
    <property type="match status" value="1"/>
</dbReference>
<evidence type="ECO:0000256" key="6">
    <source>
        <dbReference type="ARBA" id="ARBA00022777"/>
    </source>
</evidence>
<feature type="coiled-coil region" evidence="8">
    <location>
        <begin position="247"/>
        <end position="274"/>
    </location>
</feature>
<dbReference type="SMART" id="SM00387">
    <property type="entry name" value="HATPase_c"/>
    <property type="match status" value="1"/>
</dbReference>
<keyword evidence="8" id="KW-0175">Coiled coil</keyword>
<dbReference type="InterPro" id="IPR005467">
    <property type="entry name" value="His_kinase_dom"/>
</dbReference>
<evidence type="ECO:0000256" key="3">
    <source>
        <dbReference type="ARBA" id="ARBA00012438"/>
    </source>
</evidence>
<dbReference type="SUPFAM" id="SSF158472">
    <property type="entry name" value="HAMP domain-like"/>
    <property type="match status" value="1"/>
</dbReference>
<dbReference type="CDD" id="cd06225">
    <property type="entry name" value="HAMP"/>
    <property type="match status" value="1"/>
</dbReference>
<sequence length="504" mass="56908">MLTNSKSISRKLFTITLGLILGVFFITLFFQLVFFEEFYLYKKKDYLLNQANEFRYMYSYQIHNNEVLSAALTNYEEKNSSRVAIIPLNRNDVVYVSNNQNSDNTFSTLTNFCAELLYNTKLINTVLDENAPLATIFTNRSSNTKQIGIISPMSLQNNNDALFISVSSIQPIKEASSVIKTFYFYMLIGFIIVATFLSIVYANLIAKPLKNLNNIARKMSNLDFSVKCNITSDDEIGSLAMTLNFLSANLKKSLDDLKEKNIKLEADIEKERELETMRKDFVASVSHDLKTPIGIISGYAEGLKDGIVSPENAQIYLETIIDEAGKMNTLVTSMLELSKLESNSMLLQIESFNIVRLISAKVKNLNLELKEKDITVNYIAVPDFAYVQGDILKIEQVIQNLITNSIKYTPCGNYINISIIENTDNFEISIENTGTHIPEEELSNIFIKFYKLDKSGDRSTNSFGLGLAIVQKILELHNSAYSMTNSLNGVLFKFTLSKANDNLN</sequence>
<dbReference type="InterPro" id="IPR050351">
    <property type="entry name" value="BphY/WalK/GraS-like"/>
</dbReference>
<dbReference type="Pfam" id="PF00672">
    <property type="entry name" value="HAMP"/>
    <property type="match status" value="1"/>
</dbReference>
<keyword evidence="5" id="KW-0808">Transferase</keyword>
<evidence type="ECO:0000256" key="2">
    <source>
        <dbReference type="ARBA" id="ARBA00004370"/>
    </source>
</evidence>
<comment type="catalytic activity">
    <reaction evidence="1">
        <text>ATP + protein L-histidine = ADP + protein N-phospho-L-histidine.</text>
        <dbReference type="EC" id="2.7.13.3"/>
    </reaction>
</comment>
<dbReference type="InterPro" id="IPR003594">
    <property type="entry name" value="HATPase_dom"/>
</dbReference>
<protein>
    <recommendedName>
        <fullName evidence="3">histidine kinase</fullName>
        <ecNumber evidence="3">2.7.13.3</ecNumber>
    </recommendedName>
</protein>
<dbReference type="Gene3D" id="3.30.565.10">
    <property type="entry name" value="Histidine kinase-like ATPase, C-terminal domain"/>
    <property type="match status" value="1"/>
</dbReference>
<dbReference type="Pfam" id="PF02518">
    <property type="entry name" value="HATPase_c"/>
    <property type="match status" value="1"/>
</dbReference>
<dbReference type="GO" id="GO:0016036">
    <property type="term" value="P:cellular response to phosphate starvation"/>
    <property type="evidence" value="ECO:0007669"/>
    <property type="project" value="TreeGrafter"/>
</dbReference>
<dbReference type="InterPro" id="IPR003661">
    <property type="entry name" value="HisK_dim/P_dom"/>
</dbReference>
<evidence type="ECO:0000256" key="9">
    <source>
        <dbReference type="SAM" id="Phobius"/>
    </source>
</evidence>
<proteinExistence type="predicted"/>
<reference evidence="12" key="1">
    <citation type="submission" date="2020-08" db="EMBL/GenBank/DDBJ databases">
        <title>Genome public.</title>
        <authorList>
            <person name="Liu C."/>
            <person name="Sun Q."/>
        </authorList>
    </citation>
    <scope>NUCLEOTIDE SEQUENCE</scope>
    <source>
        <strain evidence="12">NSJ-42</strain>
    </source>
</reference>
<dbReference type="EMBL" id="JACOOQ010000004">
    <property type="protein sequence ID" value="MBC5639566.1"/>
    <property type="molecule type" value="Genomic_DNA"/>
</dbReference>
<dbReference type="Gene3D" id="6.10.340.10">
    <property type="match status" value="1"/>
</dbReference>